<gene>
    <name evidence="1" type="ORF">CCH79_00014140</name>
</gene>
<evidence type="ECO:0000313" key="1">
    <source>
        <dbReference type="EMBL" id="PWA33369.1"/>
    </source>
</evidence>
<comment type="caution">
    <text evidence="1">The sequence shown here is derived from an EMBL/GenBank/DDBJ whole genome shotgun (WGS) entry which is preliminary data.</text>
</comment>
<keyword evidence="2" id="KW-1185">Reference proteome</keyword>
<proteinExistence type="predicted"/>
<dbReference type="AlphaFoldDB" id="A0A315WBG3"/>
<protein>
    <submittedName>
        <fullName evidence="1">Uncharacterized protein</fullName>
    </submittedName>
</protein>
<dbReference type="Proteomes" id="UP000250572">
    <property type="component" value="Unassembled WGS sequence"/>
</dbReference>
<evidence type="ECO:0000313" key="2">
    <source>
        <dbReference type="Proteomes" id="UP000250572"/>
    </source>
</evidence>
<reference evidence="1 2" key="1">
    <citation type="journal article" date="2018" name="G3 (Bethesda)">
        <title>A High-Quality Reference Genome for the Invasive Mosquitofish Gambusia affinis Using a Chicago Library.</title>
        <authorList>
            <person name="Hoffberg S.L."/>
            <person name="Troendle N.J."/>
            <person name="Glenn T.C."/>
            <person name="Mahmud O."/>
            <person name="Louha S."/>
            <person name="Chalopin D."/>
            <person name="Bennetzen J.L."/>
            <person name="Mauricio R."/>
        </authorList>
    </citation>
    <scope>NUCLEOTIDE SEQUENCE [LARGE SCALE GENOMIC DNA]</scope>
    <source>
        <strain evidence="1">NE01/NJP1002.9</strain>
        <tissue evidence="1">Muscle</tissue>
    </source>
</reference>
<sequence length="104" mass="11387">MEFTFTGCTTNLSVPERLIQGVPMGVAPVLHVNAEAVVTLVGQQMNMMVAQPVFSSCFTKTISVFSPATVAKLRLQLIQQRCVHLEQRVGLCVAQLQEMQAMAH</sequence>
<accession>A0A315WBG3</accession>
<name>A0A315WBG3_GAMAF</name>
<feature type="non-terminal residue" evidence="1">
    <location>
        <position position="104"/>
    </location>
</feature>
<dbReference type="EMBL" id="NHOQ01000064">
    <property type="protein sequence ID" value="PWA33369.1"/>
    <property type="molecule type" value="Genomic_DNA"/>
</dbReference>
<organism evidence="1 2">
    <name type="scientific">Gambusia affinis</name>
    <name type="common">Western mosquitofish</name>
    <name type="synonym">Heterandria affinis</name>
    <dbReference type="NCBI Taxonomy" id="33528"/>
    <lineage>
        <taxon>Eukaryota</taxon>
        <taxon>Metazoa</taxon>
        <taxon>Chordata</taxon>
        <taxon>Craniata</taxon>
        <taxon>Vertebrata</taxon>
        <taxon>Euteleostomi</taxon>
        <taxon>Actinopterygii</taxon>
        <taxon>Neopterygii</taxon>
        <taxon>Teleostei</taxon>
        <taxon>Neoteleostei</taxon>
        <taxon>Acanthomorphata</taxon>
        <taxon>Ovalentaria</taxon>
        <taxon>Atherinomorphae</taxon>
        <taxon>Cyprinodontiformes</taxon>
        <taxon>Poeciliidae</taxon>
        <taxon>Poeciliinae</taxon>
        <taxon>Gambusia</taxon>
    </lineage>
</organism>